<name>Q4SJG2_TETNG</name>
<reference evidence="3" key="1">
    <citation type="journal article" date="2004" name="Nature">
        <title>Genome duplication in the teleost fish Tetraodon nigroviridis reveals the early vertebrate proto-karyotype.</title>
        <authorList>
            <person name="Jaillon O."/>
            <person name="Aury J.-M."/>
            <person name="Brunet F."/>
            <person name="Petit J.-L."/>
            <person name="Stange-Thomann N."/>
            <person name="Mauceli E."/>
            <person name="Bouneau L."/>
            <person name="Fischer C."/>
            <person name="Ozouf-Costaz C."/>
            <person name="Bernot A."/>
            <person name="Nicaud S."/>
            <person name="Jaffe D."/>
            <person name="Fisher S."/>
            <person name="Lutfalla G."/>
            <person name="Dossat C."/>
            <person name="Segurens B."/>
            <person name="Dasilva C."/>
            <person name="Salanoubat M."/>
            <person name="Levy M."/>
            <person name="Boudet N."/>
            <person name="Castellano S."/>
            <person name="Anthouard V."/>
            <person name="Jubin C."/>
            <person name="Castelli V."/>
            <person name="Katinka M."/>
            <person name="Vacherie B."/>
            <person name="Biemont C."/>
            <person name="Skalli Z."/>
            <person name="Cattolico L."/>
            <person name="Poulain J."/>
            <person name="De Berardinis V."/>
            <person name="Cruaud C."/>
            <person name="Duprat S."/>
            <person name="Brottier P."/>
            <person name="Coutanceau J.-P."/>
            <person name="Gouzy J."/>
            <person name="Parra G."/>
            <person name="Lardier G."/>
            <person name="Chapple C."/>
            <person name="McKernan K.J."/>
            <person name="McEwan P."/>
            <person name="Bosak S."/>
            <person name="Kellis M."/>
            <person name="Volff J.-N."/>
            <person name="Guigo R."/>
            <person name="Zody M.C."/>
            <person name="Mesirov J."/>
            <person name="Lindblad-Toh K."/>
            <person name="Birren B."/>
            <person name="Nusbaum C."/>
            <person name="Kahn D."/>
            <person name="Robinson-Rechavi M."/>
            <person name="Laudet V."/>
            <person name="Schachter V."/>
            <person name="Quetier F."/>
            <person name="Saurin W."/>
            <person name="Scarpelli C."/>
            <person name="Wincker P."/>
            <person name="Lander E.S."/>
            <person name="Weissenbach J."/>
            <person name="Roest Crollius H."/>
        </authorList>
    </citation>
    <scope>NUCLEOTIDE SEQUENCE [LARGE SCALE GENOMIC DNA]</scope>
</reference>
<dbReference type="GO" id="GO:0005634">
    <property type="term" value="C:nucleus"/>
    <property type="evidence" value="ECO:0007669"/>
    <property type="project" value="InterPro"/>
</dbReference>
<feature type="compositionally biased region" description="Low complexity" evidence="1">
    <location>
        <begin position="25"/>
        <end position="34"/>
    </location>
</feature>
<dbReference type="AlphaFoldDB" id="Q4SJG2"/>
<organism evidence="3">
    <name type="scientific">Tetraodon nigroviridis</name>
    <name type="common">Spotted green pufferfish</name>
    <name type="synonym">Chelonodon nigroviridis</name>
    <dbReference type="NCBI Taxonomy" id="99883"/>
    <lineage>
        <taxon>Eukaryota</taxon>
        <taxon>Metazoa</taxon>
        <taxon>Chordata</taxon>
        <taxon>Craniata</taxon>
        <taxon>Vertebrata</taxon>
        <taxon>Euteleostomi</taxon>
        <taxon>Actinopterygii</taxon>
        <taxon>Neopterygii</taxon>
        <taxon>Teleostei</taxon>
        <taxon>Neoteleostei</taxon>
        <taxon>Acanthomorphata</taxon>
        <taxon>Eupercaria</taxon>
        <taxon>Tetraodontiformes</taxon>
        <taxon>Tetradontoidea</taxon>
        <taxon>Tetraodontidae</taxon>
        <taxon>Tetraodon</taxon>
    </lineage>
</organism>
<evidence type="ECO:0000256" key="1">
    <source>
        <dbReference type="SAM" id="MobiDB-lite"/>
    </source>
</evidence>
<dbReference type="Pfam" id="PF04589">
    <property type="entry name" value="RFX1_trans_act"/>
    <property type="match status" value="1"/>
</dbReference>
<dbReference type="KEGG" id="tng:GSTEN00017222G001"/>
<protein>
    <submittedName>
        <fullName evidence="3">(spotted green pufferfish) hypothetical protein</fullName>
    </submittedName>
</protein>
<feature type="region of interest" description="Disordered" evidence="1">
    <location>
        <begin position="1"/>
        <end position="42"/>
    </location>
</feature>
<comment type="caution">
    <text evidence="3">The sequence shown here is derived from an EMBL/GenBank/DDBJ whole genome shotgun (WGS) entry which is preliminary data.</text>
</comment>
<feature type="domain" description="RFX1 transcription activation region" evidence="2">
    <location>
        <begin position="5"/>
        <end position="92"/>
    </location>
</feature>
<evidence type="ECO:0000313" key="3">
    <source>
        <dbReference type="EMBL" id="CAF99220.1"/>
    </source>
</evidence>
<feature type="compositionally biased region" description="Polar residues" evidence="1">
    <location>
        <begin position="1"/>
        <end position="19"/>
    </location>
</feature>
<dbReference type="InterPro" id="IPR007668">
    <property type="entry name" value="RFX1_trans_act"/>
</dbReference>
<evidence type="ECO:0000259" key="2">
    <source>
        <dbReference type="Pfam" id="PF04589"/>
    </source>
</evidence>
<proteinExistence type="predicted"/>
<reference evidence="3" key="2">
    <citation type="submission" date="2004-02" db="EMBL/GenBank/DDBJ databases">
        <authorList>
            <consortium name="Genoscope"/>
            <consortium name="Whitehead Institute Centre for Genome Research"/>
        </authorList>
    </citation>
    <scope>NUCLEOTIDE SEQUENCE</scope>
</reference>
<gene>
    <name evidence="3" type="ORF">GSTENG00017222001</name>
</gene>
<dbReference type="GO" id="GO:0003677">
    <property type="term" value="F:DNA binding"/>
    <property type="evidence" value="ECO:0007669"/>
    <property type="project" value="InterPro"/>
</dbReference>
<sequence length="93" mass="9972">MQTPEAGADSTSTVPLQTSVPVQPPGSTQQVPVQPQVPPHPHHRLLCSPAGPRAKTATVFCVQAQTVQQVQHVYPSQVQYVEENSGVYTNGNM</sequence>
<dbReference type="EMBL" id="CAAE01014575">
    <property type="protein sequence ID" value="CAF99220.1"/>
    <property type="molecule type" value="Genomic_DNA"/>
</dbReference>
<dbReference type="GO" id="GO:0006355">
    <property type="term" value="P:regulation of DNA-templated transcription"/>
    <property type="evidence" value="ECO:0007669"/>
    <property type="project" value="InterPro"/>
</dbReference>
<accession>Q4SJG2</accession>